<feature type="transmembrane region" description="Helical" evidence="1">
    <location>
        <begin position="26"/>
        <end position="52"/>
    </location>
</feature>
<name>A0ABY5C1U3_9LACO</name>
<keyword evidence="1" id="KW-1133">Transmembrane helix</keyword>
<reference evidence="2" key="1">
    <citation type="submission" date="2022-05" db="EMBL/GenBank/DDBJ databases">
        <authorList>
            <person name="Oliphant S.A."/>
            <person name="Watson-Haigh N.S."/>
            <person name="Sumby K.M."/>
            <person name="Gardner J.M."/>
            <person name="Jiranek V."/>
        </authorList>
    </citation>
    <scope>NUCLEOTIDE SEQUENCE</scope>
    <source>
        <strain evidence="2">KI3_B9</strain>
    </source>
</reference>
<proteinExistence type="predicted"/>
<feature type="transmembrane region" description="Helical" evidence="1">
    <location>
        <begin position="64"/>
        <end position="82"/>
    </location>
</feature>
<dbReference type="InterPro" id="IPR008523">
    <property type="entry name" value="DUF805"/>
</dbReference>
<sequence length="124" mass="13673">MDMLSAYKDYWKKYFSFSGRSTRSDFWWVVLANILIGIVATAIGGSSIFSALDSALNDSSQSQAATGLAGFVIVFVVLYQLLTIIPNLSLQSRRIIDTGLSGWWFILVVLAYPLARGFASSFTK</sequence>
<protein>
    <submittedName>
        <fullName evidence="2">DUF805 domain-containing protein</fullName>
    </submittedName>
</protein>
<dbReference type="EMBL" id="CP097122">
    <property type="protein sequence ID" value="USS92547.1"/>
    <property type="molecule type" value="Genomic_DNA"/>
</dbReference>
<organism evidence="2 3">
    <name type="scientific">Fructobacillus americanaquae</name>
    <dbReference type="NCBI Taxonomy" id="2940302"/>
    <lineage>
        <taxon>Bacteria</taxon>
        <taxon>Bacillati</taxon>
        <taxon>Bacillota</taxon>
        <taxon>Bacilli</taxon>
        <taxon>Lactobacillales</taxon>
        <taxon>Lactobacillaceae</taxon>
        <taxon>Fructobacillus</taxon>
    </lineage>
</organism>
<keyword evidence="3" id="KW-1185">Reference proteome</keyword>
<evidence type="ECO:0000313" key="3">
    <source>
        <dbReference type="Proteomes" id="UP001056093"/>
    </source>
</evidence>
<dbReference type="RefSeq" id="WP_252774319.1">
    <property type="nucleotide sequence ID" value="NZ_CP097122.1"/>
</dbReference>
<feature type="transmembrane region" description="Helical" evidence="1">
    <location>
        <begin position="102"/>
        <end position="119"/>
    </location>
</feature>
<accession>A0ABY5C1U3</accession>
<evidence type="ECO:0000313" key="2">
    <source>
        <dbReference type="EMBL" id="USS92547.1"/>
    </source>
</evidence>
<dbReference type="PANTHER" id="PTHR34980:SF2">
    <property type="entry name" value="INNER MEMBRANE PROTEIN YHAH-RELATED"/>
    <property type="match status" value="1"/>
</dbReference>
<keyword evidence="1" id="KW-0812">Transmembrane</keyword>
<dbReference type="Pfam" id="PF05656">
    <property type="entry name" value="DUF805"/>
    <property type="match status" value="1"/>
</dbReference>
<evidence type="ECO:0000256" key="1">
    <source>
        <dbReference type="SAM" id="Phobius"/>
    </source>
</evidence>
<keyword evidence="1" id="KW-0472">Membrane</keyword>
<dbReference type="PANTHER" id="PTHR34980">
    <property type="entry name" value="INNER MEMBRANE PROTEIN-RELATED-RELATED"/>
    <property type="match status" value="1"/>
</dbReference>
<gene>
    <name evidence="2" type="ORF">M3M36_02755</name>
</gene>
<dbReference type="Proteomes" id="UP001056093">
    <property type="component" value="Chromosome"/>
</dbReference>